<feature type="transmembrane region" description="Helical" evidence="1">
    <location>
        <begin position="354"/>
        <end position="374"/>
    </location>
</feature>
<proteinExistence type="predicted"/>
<evidence type="ECO:0000313" key="3">
    <source>
        <dbReference type="Proteomes" id="UP001193389"/>
    </source>
</evidence>
<evidence type="ECO:0000256" key="1">
    <source>
        <dbReference type="SAM" id="Phobius"/>
    </source>
</evidence>
<keyword evidence="1" id="KW-1133">Transmembrane helix</keyword>
<dbReference type="Pfam" id="PF02447">
    <property type="entry name" value="GntP_permease"/>
    <property type="match status" value="1"/>
</dbReference>
<evidence type="ECO:0000313" key="2">
    <source>
        <dbReference type="EMBL" id="BBE15916.1"/>
    </source>
</evidence>
<feature type="transmembrane region" description="Helical" evidence="1">
    <location>
        <begin position="177"/>
        <end position="196"/>
    </location>
</feature>
<gene>
    <name evidence="2" type="ORF">AQPE_0052</name>
</gene>
<feature type="transmembrane region" description="Helical" evidence="1">
    <location>
        <begin position="380"/>
        <end position="398"/>
    </location>
</feature>
<feature type="transmembrane region" description="Helical" evidence="1">
    <location>
        <begin position="329"/>
        <end position="347"/>
    </location>
</feature>
<feature type="transmembrane region" description="Helical" evidence="1">
    <location>
        <begin position="26"/>
        <end position="44"/>
    </location>
</feature>
<dbReference type="GO" id="GO:0005886">
    <property type="term" value="C:plasma membrane"/>
    <property type="evidence" value="ECO:0007669"/>
    <property type="project" value="TreeGrafter"/>
</dbReference>
<protein>
    <submittedName>
        <fullName evidence="2">D-glycerate transporter</fullName>
    </submittedName>
</protein>
<sequence length="443" mass="47069">MSTLTISILVISSIVSIIILTSRLKINAFISLFLVSLLLALVALPNADILKILKDGFGNTMGSIGFLIIFGAVIAIVLEKSGGALSIASYLLSKTGDKQAPAALGITGFLAGLPIFCDSGYIILSGLAKSFSAKTKIAMPFIAVVLACSLYSVHCLVPTHPGALAAAGIMNVNIGNFILWGIAFAIPGALAAFFWTKRITKNKGYRPAQYEQSNKELTDEKLPSPLLSILPVIVPLMLITLASIFAVFGWKDQIYFFKIILFIGQPIIALFVGMLFSFLLLKNLNRAKLNGIFETAIEKAGPILIVTAAGGMFGMVIKETGIGLEAGKFLSQTGLGIAVPFLIAFLMKTAQGSSTVAIITTASFVAPMLSLLGLDTESGRLFATLAMGAGSMMISHANDSYFWVVTKFSELDTNTTLKVYSSATIVMGTTVFACIWITSLFIL</sequence>
<organism evidence="2 3">
    <name type="scientific">Aquipluma nitroreducens</name>
    <dbReference type="NCBI Taxonomy" id="2010828"/>
    <lineage>
        <taxon>Bacteria</taxon>
        <taxon>Pseudomonadati</taxon>
        <taxon>Bacteroidota</taxon>
        <taxon>Bacteroidia</taxon>
        <taxon>Marinilabiliales</taxon>
        <taxon>Prolixibacteraceae</taxon>
        <taxon>Aquipluma</taxon>
    </lineage>
</organism>
<accession>A0A5K7S338</accession>
<dbReference type="AlphaFoldDB" id="A0A5K7S338"/>
<keyword evidence="1" id="KW-0472">Membrane</keyword>
<dbReference type="PANTHER" id="PTHR30354:SF11">
    <property type="entry name" value="PERMEASE"/>
    <property type="match status" value="1"/>
</dbReference>
<dbReference type="KEGG" id="anf:AQPE_0052"/>
<dbReference type="Proteomes" id="UP001193389">
    <property type="component" value="Chromosome"/>
</dbReference>
<name>A0A5K7S338_9BACT</name>
<dbReference type="EMBL" id="AP018694">
    <property type="protein sequence ID" value="BBE15916.1"/>
    <property type="molecule type" value="Genomic_DNA"/>
</dbReference>
<feature type="transmembrane region" description="Helical" evidence="1">
    <location>
        <begin position="56"/>
        <end position="78"/>
    </location>
</feature>
<feature type="transmembrane region" description="Helical" evidence="1">
    <location>
        <begin position="226"/>
        <end position="248"/>
    </location>
</feature>
<dbReference type="GO" id="GO:0015128">
    <property type="term" value="F:gluconate transmembrane transporter activity"/>
    <property type="evidence" value="ECO:0007669"/>
    <property type="project" value="InterPro"/>
</dbReference>
<keyword evidence="1" id="KW-0812">Transmembrane</keyword>
<dbReference type="RefSeq" id="WP_318349033.1">
    <property type="nucleotide sequence ID" value="NZ_AP018694.1"/>
</dbReference>
<feature type="transmembrane region" description="Helical" evidence="1">
    <location>
        <begin position="300"/>
        <end position="317"/>
    </location>
</feature>
<reference evidence="2" key="1">
    <citation type="journal article" date="2020" name="Int. J. Syst. Evol. Microbiol.">
        <title>Aquipluma nitroreducens gen. nov. sp. nov., a novel facultatively anaerobic bacterium isolated from a freshwater lake.</title>
        <authorList>
            <person name="Watanabe M."/>
            <person name="Kojima H."/>
            <person name="Fukui M."/>
        </authorList>
    </citation>
    <scope>NUCLEOTIDE SEQUENCE</scope>
    <source>
        <strain evidence="2">MeG22</strain>
    </source>
</reference>
<feature type="transmembrane region" description="Helical" evidence="1">
    <location>
        <begin position="419"/>
        <end position="442"/>
    </location>
</feature>
<feature type="transmembrane region" description="Helical" evidence="1">
    <location>
        <begin position="254"/>
        <end position="280"/>
    </location>
</feature>
<feature type="transmembrane region" description="Helical" evidence="1">
    <location>
        <begin position="102"/>
        <end position="125"/>
    </location>
</feature>
<keyword evidence="3" id="KW-1185">Reference proteome</keyword>
<feature type="transmembrane region" description="Helical" evidence="1">
    <location>
        <begin position="137"/>
        <end position="157"/>
    </location>
</feature>
<dbReference type="PANTHER" id="PTHR30354">
    <property type="entry name" value="GNT FAMILY GLUCONATE TRANSPORTER"/>
    <property type="match status" value="1"/>
</dbReference>
<dbReference type="InterPro" id="IPR003474">
    <property type="entry name" value="Glcn_transporter"/>
</dbReference>